<feature type="region of interest" description="Disordered" evidence="1">
    <location>
        <begin position="1"/>
        <end position="23"/>
    </location>
</feature>
<reference evidence="2 3" key="1">
    <citation type="submission" date="2024-09" db="EMBL/GenBank/DDBJ databases">
        <title>The Natural Products Discovery Center: Release of the First 8490 Sequenced Strains for Exploring Actinobacteria Biosynthetic Diversity.</title>
        <authorList>
            <person name="Kalkreuter E."/>
            <person name="Kautsar S.A."/>
            <person name="Yang D."/>
            <person name="Bader C.D."/>
            <person name="Teijaro C.N."/>
            <person name="Fluegel L."/>
            <person name="Davis C.M."/>
            <person name="Simpson J.R."/>
            <person name="Lauterbach L."/>
            <person name="Steele A.D."/>
            <person name="Gui C."/>
            <person name="Meng S."/>
            <person name="Li G."/>
            <person name="Viehrig K."/>
            <person name="Ye F."/>
            <person name="Su P."/>
            <person name="Kiefer A.F."/>
            <person name="Nichols A."/>
            <person name="Cepeda A.J."/>
            <person name="Yan W."/>
            <person name="Fan B."/>
            <person name="Jiang Y."/>
            <person name="Adhikari A."/>
            <person name="Zheng C.-J."/>
            <person name="Schuster L."/>
            <person name="Cowan T.M."/>
            <person name="Smanski M.J."/>
            <person name="Chevrette M.G."/>
            <person name="De Carvalho L.P.S."/>
            <person name="Shen B."/>
        </authorList>
    </citation>
    <scope>NUCLEOTIDE SEQUENCE [LARGE SCALE GENOMIC DNA]</scope>
    <source>
        <strain evidence="2 3">NPDC058546</strain>
    </source>
</reference>
<protein>
    <submittedName>
        <fullName evidence="2">Uncharacterized protein</fullName>
    </submittedName>
</protein>
<proteinExistence type="predicted"/>
<feature type="compositionally biased region" description="Polar residues" evidence="1">
    <location>
        <begin position="1"/>
        <end position="10"/>
    </location>
</feature>
<sequence>MLCSDDQNPFGQPPPTCAPELPPVADGKALEAWITAHVDR</sequence>
<evidence type="ECO:0000313" key="3">
    <source>
        <dbReference type="Proteomes" id="UP001598251"/>
    </source>
</evidence>
<dbReference type="EMBL" id="JBHXOF010000011">
    <property type="protein sequence ID" value="MFD4215107.1"/>
    <property type="molecule type" value="Genomic_DNA"/>
</dbReference>
<comment type="caution">
    <text evidence="2">The sequence shown here is derived from an EMBL/GenBank/DDBJ whole genome shotgun (WGS) entry which is preliminary data.</text>
</comment>
<gene>
    <name evidence="2" type="ORF">ACFWSS_19715</name>
</gene>
<evidence type="ECO:0000256" key="1">
    <source>
        <dbReference type="SAM" id="MobiDB-lite"/>
    </source>
</evidence>
<keyword evidence="3" id="KW-1185">Reference proteome</keyword>
<dbReference type="Proteomes" id="UP001598251">
    <property type="component" value="Unassembled WGS sequence"/>
</dbReference>
<name>A0ABW6EJ67_9ACTN</name>
<organism evidence="2 3">
    <name type="scientific">Streptomyces sindenensis</name>
    <dbReference type="NCBI Taxonomy" id="67363"/>
    <lineage>
        <taxon>Bacteria</taxon>
        <taxon>Bacillati</taxon>
        <taxon>Actinomycetota</taxon>
        <taxon>Actinomycetes</taxon>
        <taxon>Kitasatosporales</taxon>
        <taxon>Streptomycetaceae</taxon>
        <taxon>Streptomyces</taxon>
    </lineage>
</organism>
<accession>A0ABW6EJ67</accession>
<dbReference type="RefSeq" id="WP_382826582.1">
    <property type="nucleotide sequence ID" value="NZ_JBHXLY010000012.1"/>
</dbReference>
<evidence type="ECO:0000313" key="2">
    <source>
        <dbReference type="EMBL" id="MFD4215107.1"/>
    </source>
</evidence>
<feature type="compositionally biased region" description="Pro residues" evidence="1">
    <location>
        <begin position="11"/>
        <end position="22"/>
    </location>
</feature>